<dbReference type="Proteomes" id="UP000482960">
    <property type="component" value="Unassembled WGS sequence"/>
</dbReference>
<dbReference type="GO" id="GO:0042952">
    <property type="term" value="P:beta-ketoadipate pathway"/>
    <property type="evidence" value="ECO:0007669"/>
    <property type="project" value="InterPro"/>
</dbReference>
<gene>
    <name evidence="2" type="primary">pcaD</name>
    <name evidence="2" type="ORF">Prum_026400</name>
</gene>
<dbReference type="PRINTS" id="PR00111">
    <property type="entry name" value="ABHYDROLASE"/>
</dbReference>
<evidence type="ECO:0000313" key="2">
    <source>
        <dbReference type="EMBL" id="GFJ88998.1"/>
    </source>
</evidence>
<evidence type="ECO:0000259" key="1">
    <source>
        <dbReference type="Pfam" id="PF00561"/>
    </source>
</evidence>
<organism evidence="2 3">
    <name type="scientific">Phytohabitans rumicis</name>
    <dbReference type="NCBI Taxonomy" id="1076125"/>
    <lineage>
        <taxon>Bacteria</taxon>
        <taxon>Bacillati</taxon>
        <taxon>Actinomycetota</taxon>
        <taxon>Actinomycetes</taxon>
        <taxon>Micromonosporales</taxon>
        <taxon>Micromonosporaceae</taxon>
    </lineage>
</organism>
<dbReference type="PANTHER" id="PTHR43433:SF5">
    <property type="entry name" value="AB HYDROLASE-1 DOMAIN-CONTAINING PROTEIN"/>
    <property type="match status" value="1"/>
</dbReference>
<dbReference type="NCBIfam" id="TIGR02427">
    <property type="entry name" value="protocat_pcaD"/>
    <property type="match status" value="1"/>
</dbReference>
<dbReference type="InterPro" id="IPR000073">
    <property type="entry name" value="AB_hydrolase_1"/>
</dbReference>
<evidence type="ECO:0000313" key="3">
    <source>
        <dbReference type="Proteomes" id="UP000482960"/>
    </source>
</evidence>
<dbReference type="AlphaFoldDB" id="A0A6V8L230"/>
<dbReference type="InterPro" id="IPR026968">
    <property type="entry name" value="PcaD/CatD"/>
</dbReference>
<dbReference type="Pfam" id="PF00561">
    <property type="entry name" value="Abhydrolase_1"/>
    <property type="match status" value="1"/>
</dbReference>
<dbReference type="InterPro" id="IPR050471">
    <property type="entry name" value="AB_hydrolase"/>
</dbReference>
<name>A0A6V8L230_9ACTN</name>
<dbReference type="GO" id="GO:0004806">
    <property type="term" value="F:triacylglycerol lipase activity"/>
    <property type="evidence" value="ECO:0007669"/>
    <property type="project" value="TreeGrafter"/>
</dbReference>
<dbReference type="Gene3D" id="3.40.50.1820">
    <property type="entry name" value="alpha/beta hydrolase"/>
    <property type="match status" value="1"/>
</dbReference>
<sequence>MTPYYTVDGPDDAPVLVLGNSLGATLHMWDPQLPRLAERFRVVRFDTRGHGRSPVPAGPYDIGDLGRDVLALLDALGVARAHFCGLSLGGMVGMWLGAHAPDRVDRLVLCCTSARPGPPEAWAQRASTVRADGLESIADVLVSRWVTAPYAARHPDRLATLRAMIAGTPAEGYASCCGVLERLDLTADLPAIRAATLVVHGEDDPAIPPAHSAAIAAAIPGARLALVPAAAHLANVEQVETVTNLIMEHLDG</sequence>
<dbReference type="InterPro" id="IPR029058">
    <property type="entry name" value="AB_hydrolase_fold"/>
</dbReference>
<dbReference type="GO" id="GO:0046503">
    <property type="term" value="P:glycerolipid catabolic process"/>
    <property type="evidence" value="ECO:0007669"/>
    <property type="project" value="TreeGrafter"/>
</dbReference>
<dbReference type="PANTHER" id="PTHR43433">
    <property type="entry name" value="HYDROLASE, ALPHA/BETA FOLD FAMILY PROTEIN"/>
    <property type="match status" value="1"/>
</dbReference>
<dbReference type="SUPFAM" id="SSF53474">
    <property type="entry name" value="alpha/beta-Hydrolases"/>
    <property type="match status" value="1"/>
</dbReference>
<reference evidence="2 3" key="1">
    <citation type="submission" date="2020-03" db="EMBL/GenBank/DDBJ databases">
        <title>Whole genome shotgun sequence of Phytohabitans rumicis NBRC 108638.</title>
        <authorList>
            <person name="Komaki H."/>
            <person name="Tamura T."/>
        </authorList>
    </citation>
    <scope>NUCLEOTIDE SEQUENCE [LARGE SCALE GENOMIC DNA]</scope>
    <source>
        <strain evidence="2 3">NBRC 108638</strain>
    </source>
</reference>
<accession>A0A6V8L230</accession>
<keyword evidence="3" id="KW-1185">Reference proteome</keyword>
<dbReference type="EMBL" id="BLPG01000001">
    <property type="protein sequence ID" value="GFJ88998.1"/>
    <property type="molecule type" value="Genomic_DNA"/>
</dbReference>
<dbReference type="RefSeq" id="WP_173076567.1">
    <property type="nucleotide sequence ID" value="NZ_BAABJB010000014.1"/>
</dbReference>
<protein>
    <submittedName>
        <fullName evidence="2">3-oxoadipate enol-lactonase</fullName>
    </submittedName>
</protein>
<dbReference type="GO" id="GO:0047570">
    <property type="term" value="F:3-oxoadipate enol-lactonase activity"/>
    <property type="evidence" value="ECO:0007669"/>
    <property type="project" value="InterPro"/>
</dbReference>
<feature type="domain" description="AB hydrolase-1" evidence="1">
    <location>
        <begin position="14"/>
        <end position="237"/>
    </location>
</feature>
<reference evidence="2 3" key="2">
    <citation type="submission" date="2020-03" db="EMBL/GenBank/DDBJ databases">
        <authorList>
            <person name="Ichikawa N."/>
            <person name="Kimura A."/>
            <person name="Kitahashi Y."/>
            <person name="Uohara A."/>
        </authorList>
    </citation>
    <scope>NUCLEOTIDE SEQUENCE [LARGE SCALE GENOMIC DNA]</scope>
    <source>
        <strain evidence="2 3">NBRC 108638</strain>
    </source>
</reference>
<comment type="caution">
    <text evidence="2">The sequence shown here is derived from an EMBL/GenBank/DDBJ whole genome shotgun (WGS) entry which is preliminary data.</text>
</comment>
<proteinExistence type="predicted"/>